<dbReference type="AlphaFoldDB" id="A0A6S7BJZ3"/>
<proteinExistence type="predicted"/>
<dbReference type="Proteomes" id="UP000494115">
    <property type="component" value="Unassembled WGS sequence"/>
</dbReference>
<dbReference type="EMBL" id="CADIKM010000042">
    <property type="protein sequence ID" value="CAB3801473.1"/>
    <property type="molecule type" value="Genomic_DNA"/>
</dbReference>
<sequence>MARLDLGAAPPRLAAGSEWLLTASSVLLEVPSVIVPFGKNYLMNPLHADASRLHVAEVLFVTPSWVIDPITLKRRYFS</sequence>
<protein>
    <recommendedName>
        <fullName evidence="3">RES domain-containing protein</fullName>
    </recommendedName>
</protein>
<gene>
    <name evidence="1" type="ORF">LMG28138_05023</name>
</gene>
<reference evidence="1 2" key="1">
    <citation type="submission" date="2020-04" db="EMBL/GenBank/DDBJ databases">
        <authorList>
            <person name="De Canck E."/>
        </authorList>
    </citation>
    <scope>NUCLEOTIDE SEQUENCE [LARGE SCALE GENOMIC DNA]</scope>
    <source>
        <strain evidence="1 2">LMG 28138</strain>
    </source>
</reference>
<accession>A0A6S7BJZ3</accession>
<evidence type="ECO:0000313" key="2">
    <source>
        <dbReference type="Proteomes" id="UP000494115"/>
    </source>
</evidence>
<evidence type="ECO:0000313" key="1">
    <source>
        <dbReference type="EMBL" id="CAB3801473.1"/>
    </source>
</evidence>
<organism evidence="1 2">
    <name type="scientific">Pararobbsia alpina</name>
    <dbReference type="NCBI Taxonomy" id="621374"/>
    <lineage>
        <taxon>Bacteria</taxon>
        <taxon>Pseudomonadati</taxon>
        <taxon>Pseudomonadota</taxon>
        <taxon>Betaproteobacteria</taxon>
        <taxon>Burkholderiales</taxon>
        <taxon>Burkholderiaceae</taxon>
        <taxon>Pararobbsia</taxon>
    </lineage>
</organism>
<name>A0A6S7BJZ3_9BURK</name>
<keyword evidence="2" id="KW-1185">Reference proteome</keyword>
<evidence type="ECO:0008006" key="3">
    <source>
        <dbReference type="Google" id="ProtNLM"/>
    </source>
</evidence>